<dbReference type="InterPro" id="IPR029010">
    <property type="entry name" value="ThuA-like"/>
</dbReference>
<dbReference type="Pfam" id="PF06283">
    <property type="entry name" value="ThuA"/>
    <property type="match status" value="1"/>
</dbReference>
<accession>A0ABW5E6U0</accession>
<reference evidence="3" key="1">
    <citation type="journal article" date="2019" name="Int. J. Syst. Evol. Microbiol.">
        <title>The Global Catalogue of Microorganisms (GCM) 10K type strain sequencing project: providing services to taxonomists for standard genome sequencing and annotation.</title>
        <authorList>
            <consortium name="The Broad Institute Genomics Platform"/>
            <consortium name="The Broad Institute Genome Sequencing Center for Infectious Disease"/>
            <person name="Wu L."/>
            <person name="Ma J."/>
        </authorList>
    </citation>
    <scope>NUCLEOTIDE SEQUENCE [LARGE SCALE GENOMIC DNA]</scope>
    <source>
        <strain evidence="3">JCM 16545</strain>
    </source>
</reference>
<dbReference type="SUPFAM" id="SSF52317">
    <property type="entry name" value="Class I glutamine amidotransferase-like"/>
    <property type="match status" value="1"/>
</dbReference>
<dbReference type="RefSeq" id="WP_377093314.1">
    <property type="nucleotide sequence ID" value="NZ_JBHSJM010000001.1"/>
</dbReference>
<evidence type="ECO:0000313" key="2">
    <source>
        <dbReference type="EMBL" id="MFD2277798.1"/>
    </source>
</evidence>
<dbReference type="PANTHER" id="PTHR40469:SF2">
    <property type="entry name" value="GALACTOSE-BINDING DOMAIN-LIKE SUPERFAMILY PROTEIN"/>
    <property type="match status" value="1"/>
</dbReference>
<dbReference type="PANTHER" id="PTHR40469">
    <property type="entry name" value="SECRETED GLYCOSYL HYDROLASE"/>
    <property type="match status" value="1"/>
</dbReference>
<organism evidence="2 3">
    <name type="scientific">Rubritalea spongiae</name>
    <dbReference type="NCBI Taxonomy" id="430797"/>
    <lineage>
        <taxon>Bacteria</taxon>
        <taxon>Pseudomonadati</taxon>
        <taxon>Verrucomicrobiota</taxon>
        <taxon>Verrucomicrobiia</taxon>
        <taxon>Verrucomicrobiales</taxon>
        <taxon>Rubritaleaceae</taxon>
        <taxon>Rubritalea</taxon>
    </lineage>
</organism>
<sequence>MKSRTLPLLVALTGLGVAVGIAANKRGKQQQVSAENLAKVEASIPKKVTKPEQKRKLLVFSVTNGYRHKSIDLGKQALVMMGEKTGAYEAVVSDDLSNFEKDKISEFDAICFNNTTSEVFRPHRVKFKLLDAEQKKEVLEKEKELQQNLADFIKNGGGFIGIHAATDTFYEWPEYGEIIGGYFNGHPWRSSTDVTIKVDDSAKGNPILAAMSDGEPLNFKEEIYQHKEPYDSSKVNMLLRLDTENTTMEVKGIKRKDNDFGVSWTREYGEGRVFYCSLGHNDHIFWNPKVLSIYLNGIQWAMGDLGN</sequence>
<comment type="caution">
    <text evidence="2">The sequence shown here is derived from an EMBL/GenBank/DDBJ whole genome shotgun (WGS) entry which is preliminary data.</text>
</comment>
<protein>
    <submittedName>
        <fullName evidence="2">ThuA domain-containing protein</fullName>
    </submittedName>
</protein>
<dbReference type="EMBL" id="JBHUJC010000046">
    <property type="protein sequence ID" value="MFD2277798.1"/>
    <property type="molecule type" value="Genomic_DNA"/>
</dbReference>
<evidence type="ECO:0000259" key="1">
    <source>
        <dbReference type="Pfam" id="PF06283"/>
    </source>
</evidence>
<dbReference type="Proteomes" id="UP001597297">
    <property type="component" value="Unassembled WGS sequence"/>
</dbReference>
<feature type="domain" description="ThuA-like" evidence="1">
    <location>
        <begin position="56"/>
        <end position="301"/>
    </location>
</feature>
<name>A0ABW5E6U0_9BACT</name>
<evidence type="ECO:0000313" key="3">
    <source>
        <dbReference type="Proteomes" id="UP001597297"/>
    </source>
</evidence>
<proteinExistence type="predicted"/>
<dbReference type="Gene3D" id="3.40.50.880">
    <property type="match status" value="1"/>
</dbReference>
<gene>
    <name evidence="2" type="ORF">ACFSQZ_15130</name>
</gene>
<dbReference type="InterPro" id="IPR029062">
    <property type="entry name" value="Class_I_gatase-like"/>
</dbReference>
<keyword evidence="3" id="KW-1185">Reference proteome</keyword>